<keyword evidence="5" id="KW-1003">Cell membrane</keyword>
<dbReference type="Pfam" id="PF04598">
    <property type="entry name" value="Gasdermin"/>
    <property type="match status" value="1"/>
</dbReference>
<accession>A0A8D1I1Z3</accession>
<keyword evidence="11" id="KW-0449">Lipoprotein</keyword>
<dbReference type="InterPro" id="IPR040460">
    <property type="entry name" value="Gasdermin_pore"/>
</dbReference>
<evidence type="ECO:0000256" key="5">
    <source>
        <dbReference type="ARBA" id="ARBA00022475"/>
    </source>
</evidence>
<evidence type="ECO:0000256" key="8">
    <source>
        <dbReference type="ARBA" id="ARBA00022692"/>
    </source>
</evidence>
<name>A0A8D1I1Z3_PIG</name>
<evidence type="ECO:0000256" key="4">
    <source>
        <dbReference type="ARBA" id="ARBA00022452"/>
    </source>
</evidence>
<dbReference type="GO" id="GO:0005886">
    <property type="term" value="C:plasma membrane"/>
    <property type="evidence" value="ECO:0007669"/>
    <property type="project" value="UniProtKB-SubCell"/>
</dbReference>
<evidence type="ECO:0000256" key="9">
    <source>
        <dbReference type="ARBA" id="ARBA00023136"/>
    </source>
</evidence>
<keyword evidence="4" id="KW-1134">Transmembrane beta strand</keyword>
<comment type="similarity">
    <text evidence="3">Belongs to the gasdermin family.</text>
</comment>
<dbReference type="InterPro" id="IPR041263">
    <property type="entry name" value="Gasdermin_PUB"/>
</dbReference>
<proteinExistence type="inferred from homology"/>
<feature type="domain" description="Gasdermin PUB" evidence="14">
    <location>
        <begin position="211"/>
        <end position="376"/>
    </location>
</feature>
<dbReference type="Proteomes" id="UP000694728">
    <property type="component" value="Unplaced"/>
</dbReference>
<dbReference type="AlphaFoldDB" id="A0A8D1I1Z3"/>
<keyword evidence="8" id="KW-0812">Transmembrane</keyword>
<protein>
    <submittedName>
        <fullName evidence="15">Uncharacterized protein</fullName>
    </submittedName>
</protein>
<evidence type="ECO:0000256" key="3">
    <source>
        <dbReference type="ARBA" id="ARBA00009279"/>
    </source>
</evidence>
<evidence type="ECO:0000256" key="11">
    <source>
        <dbReference type="ARBA" id="ARBA00023288"/>
    </source>
</evidence>
<evidence type="ECO:0000259" key="13">
    <source>
        <dbReference type="Pfam" id="PF04598"/>
    </source>
</evidence>
<feature type="region of interest" description="Disordered" evidence="12">
    <location>
        <begin position="106"/>
        <end position="127"/>
    </location>
</feature>
<dbReference type="InterPro" id="IPR007677">
    <property type="entry name" value="Gasdermin"/>
</dbReference>
<dbReference type="PANTHER" id="PTHR16399:SF31">
    <property type="entry name" value="GASDERMIN DOMAIN CONTAINING PROTEIN RGD1359449"/>
    <property type="match status" value="1"/>
</dbReference>
<keyword evidence="7" id="KW-1210">Necrosis</keyword>
<dbReference type="GO" id="GO:0012501">
    <property type="term" value="P:programmed cell death"/>
    <property type="evidence" value="ECO:0007669"/>
    <property type="project" value="UniProtKB-KW"/>
</dbReference>
<dbReference type="Ensembl" id="ENSSSCT00045038610.1">
    <property type="protein sequence ID" value="ENSSSCP00045026839.1"/>
    <property type="gene ID" value="ENSSSCG00045022641.1"/>
</dbReference>
<dbReference type="Pfam" id="PF17708">
    <property type="entry name" value="Gasdermin_C"/>
    <property type="match status" value="1"/>
</dbReference>
<evidence type="ECO:0000313" key="16">
    <source>
        <dbReference type="Proteomes" id="UP000694728"/>
    </source>
</evidence>
<evidence type="ECO:0000256" key="10">
    <source>
        <dbReference type="ARBA" id="ARBA00023139"/>
    </source>
</evidence>
<sequence length="417" mass="44942">MTGRSLGGSPAAMPQDSISALSKVNTPNSGQCLVRQNKTQLFMVGPFRAFTVPMCIALTPEVLGVLEVSQVQHILQNVVLAVPKRPQSPAFGASSPLQPQQFLVNKREPCSRSRLSPPPSPAPVSPKALPCRSWNPLRTCPVLPLPSQLRGQGTVAKEKMVTIPQGTVLAYRVLQLVMEDDRWAVRHLPESKPCRDTNRSLTVRSLEEKPDFRDLQMWAGAQLRNLATLPLELRLPLLGALRELLQDPRALQELEDMVEQALDTGVLGQLDGPGGLVLSALRDPSGSLSPLKGRAVLCLLGALVALGDTQHCLLVQYLEKGILPQQLELVASILEPNFNCTEETTVFLPPQVLSSLQSEDAVLTRSLVESCGLQLGGPGHQLAWDPDVVPQLSALYVSLAGLQLLAYPGPAALQASA</sequence>
<dbReference type="PANTHER" id="PTHR16399">
    <property type="entry name" value="GASDERMIN"/>
    <property type="match status" value="1"/>
</dbReference>
<comment type="subcellular location">
    <subcellularLocation>
        <location evidence="2">Cell membrane</location>
        <topology evidence="2">Multi-pass membrane protein</topology>
    </subcellularLocation>
    <subcellularLocation>
        <location evidence="1">Cytoplasm</location>
    </subcellularLocation>
</comment>
<keyword evidence="10" id="KW-0564">Palmitate</keyword>
<dbReference type="GO" id="GO:0005737">
    <property type="term" value="C:cytoplasm"/>
    <property type="evidence" value="ECO:0007669"/>
    <property type="project" value="UniProtKB-SubCell"/>
</dbReference>
<reference evidence="15" key="1">
    <citation type="submission" date="2025-08" db="UniProtKB">
        <authorList>
            <consortium name="Ensembl"/>
        </authorList>
    </citation>
    <scope>IDENTIFICATION</scope>
</reference>
<organism evidence="15 16">
    <name type="scientific">Sus scrofa</name>
    <name type="common">Pig</name>
    <dbReference type="NCBI Taxonomy" id="9823"/>
    <lineage>
        <taxon>Eukaryota</taxon>
        <taxon>Metazoa</taxon>
        <taxon>Chordata</taxon>
        <taxon>Craniata</taxon>
        <taxon>Vertebrata</taxon>
        <taxon>Euteleostomi</taxon>
        <taxon>Mammalia</taxon>
        <taxon>Eutheria</taxon>
        <taxon>Laurasiatheria</taxon>
        <taxon>Artiodactyla</taxon>
        <taxon>Suina</taxon>
        <taxon>Suidae</taxon>
        <taxon>Sus</taxon>
    </lineage>
</organism>
<evidence type="ECO:0000256" key="7">
    <source>
        <dbReference type="ARBA" id="ARBA00022590"/>
    </source>
</evidence>
<evidence type="ECO:0000259" key="14">
    <source>
        <dbReference type="Pfam" id="PF17708"/>
    </source>
</evidence>
<keyword evidence="9" id="KW-0472">Membrane</keyword>
<keyword evidence="6" id="KW-0963">Cytoplasm</keyword>
<evidence type="ECO:0000313" key="15">
    <source>
        <dbReference type="Ensembl" id="ENSSSCP00045026839.1"/>
    </source>
</evidence>
<evidence type="ECO:0000256" key="6">
    <source>
        <dbReference type="ARBA" id="ARBA00022490"/>
    </source>
</evidence>
<evidence type="ECO:0000256" key="2">
    <source>
        <dbReference type="ARBA" id="ARBA00004651"/>
    </source>
</evidence>
<evidence type="ECO:0000256" key="1">
    <source>
        <dbReference type="ARBA" id="ARBA00004496"/>
    </source>
</evidence>
<feature type="domain" description="Gasdermin pore forming" evidence="13">
    <location>
        <begin position="147"/>
        <end position="190"/>
    </location>
</feature>
<evidence type="ECO:0000256" key="12">
    <source>
        <dbReference type="SAM" id="MobiDB-lite"/>
    </source>
</evidence>